<sequence>MKINTNQKSICKNPYKNYYFWEYKILNGSDLWEGYFENKSITESSKIIYTGILDNEKNIFHYGFVVYPSIYKLLGFLQHIFLPTAFFTWFDRESHGFYIPLAPYENVVSEVIDYTENIDLTLVNSMNNSYLFLNNLWLFDEELLTVGLNSFCEKFNSEWDKDNTQKLFLKVFDTPSEVFDFIKNSIGWSDFDDFIEEEISMSLDTLKFTCDNVLTEPLLNKKYIDILNTNMPILF</sequence>
<dbReference type="OrthoDB" id="1677987at2"/>
<accession>A0A1S8TPF4</accession>
<keyword evidence="2" id="KW-1185">Reference proteome</keyword>
<dbReference type="EMBL" id="LZZM01000099">
    <property type="protein sequence ID" value="OOM79647.1"/>
    <property type="molecule type" value="Genomic_DNA"/>
</dbReference>
<dbReference type="Proteomes" id="UP000190890">
    <property type="component" value="Unassembled WGS sequence"/>
</dbReference>
<comment type="caution">
    <text evidence="1">The sequence shown here is derived from an EMBL/GenBank/DDBJ whole genome shotgun (WGS) entry which is preliminary data.</text>
</comment>
<organism evidence="1 2">
    <name type="scientific">Clostridium puniceum</name>
    <dbReference type="NCBI Taxonomy" id="29367"/>
    <lineage>
        <taxon>Bacteria</taxon>
        <taxon>Bacillati</taxon>
        <taxon>Bacillota</taxon>
        <taxon>Clostridia</taxon>
        <taxon>Eubacteriales</taxon>
        <taxon>Clostridiaceae</taxon>
        <taxon>Clostridium</taxon>
    </lineage>
</organism>
<dbReference type="AlphaFoldDB" id="A0A1S8TPF4"/>
<gene>
    <name evidence="1" type="ORF">CLPUN_15950</name>
</gene>
<reference evidence="1 2" key="1">
    <citation type="submission" date="2016-05" db="EMBL/GenBank/DDBJ databases">
        <title>Microbial solvent formation.</title>
        <authorList>
            <person name="Poehlein A."/>
            <person name="Montoya Solano J.D."/>
            <person name="Flitsch S."/>
            <person name="Krabben P."/>
            <person name="Duerre P."/>
            <person name="Daniel R."/>
        </authorList>
    </citation>
    <scope>NUCLEOTIDE SEQUENCE [LARGE SCALE GENOMIC DNA]</scope>
    <source>
        <strain evidence="1 2">DSM 2619</strain>
    </source>
</reference>
<dbReference type="STRING" id="29367.CLPUN_15950"/>
<evidence type="ECO:0000313" key="1">
    <source>
        <dbReference type="EMBL" id="OOM79647.1"/>
    </source>
</evidence>
<name>A0A1S8TPF4_9CLOT</name>
<protein>
    <submittedName>
        <fullName evidence="1">Uncharacterized protein</fullName>
    </submittedName>
</protein>
<evidence type="ECO:0000313" key="2">
    <source>
        <dbReference type="Proteomes" id="UP000190890"/>
    </source>
</evidence>
<proteinExistence type="predicted"/>
<dbReference type="RefSeq" id="WP_077846772.1">
    <property type="nucleotide sequence ID" value="NZ_LZZM01000099.1"/>
</dbReference>